<evidence type="ECO:0000256" key="5">
    <source>
        <dbReference type="ARBA" id="ARBA00022989"/>
    </source>
</evidence>
<dbReference type="InterPro" id="IPR013685">
    <property type="entry name" value="POTRA_FtsQ_type"/>
</dbReference>
<dbReference type="HOGENOM" id="CLU_047677_1_0_11"/>
<feature type="region of interest" description="Disordered" evidence="8">
    <location>
        <begin position="1"/>
        <end position="28"/>
    </location>
</feature>
<evidence type="ECO:0000259" key="10">
    <source>
        <dbReference type="PROSITE" id="PS51779"/>
    </source>
</evidence>
<proteinExistence type="predicted"/>
<dbReference type="InterPro" id="IPR034746">
    <property type="entry name" value="POTRA"/>
</dbReference>
<dbReference type="GO" id="GO:0005886">
    <property type="term" value="C:plasma membrane"/>
    <property type="evidence" value="ECO:0007669"/>
    <property type="project" value="TreeGrafter"/>
</dbReference>
<keyword evidence="7" id="KW-0131">Cell cycle</keyword>
<dbReference type="Proteomes" id="UP000034034">
    <property type="component" value="Chromosome"/>
</dbReference>
<accession>A0A0F7FS79</accession>
<evidence type="ECO:0000313" key="11">
    <source>
        <dbReference type="EMBL" id="AKG42407.1"/>
    </source>
</evidence>
<dbReference type="Pfam" id="PF08478">
    <property type="entry name" value="POTRA_1"/>
    <property type="match status" value="1"/>
</dbReference>
<dbReference type="PROSITE" id="PS51779">
    <property type="entry name" value="POTRA"/>
    <property type="match status" value="1"/>
</dbReference>
<dbReference type="STRING" id="408015.SXIM_10230"/>
<keyword evidence="3 11" id="KW-0132">Cell division</keyword>
<keyword evidence="2" id="KW-1003">Cell membrane</keyword>
<dbReference type="RefSeq" id="WP_030734328.1">
    <property type="nucleotide sequence ID" value="NZ_CP009922.3"/>
</dbReference>
<dbReference type="Gene3D" id="3.10.20.310">
    <property type="entry name" value="membrane protein fhac"/>
    <property type="match status" value="1"/>
</dbReference>
<dbReference type="Pfam" id="PF03799">
    <property type="entry name" value="FtsQ_DivIB_C"/>
    <property type="match status" value="1"/>
</dbReference>
<evidence type="ECO:0000256" key="2">
    <source>
        <dbReference type="ARBA" id="ARBA00022475"/>
    </source>
</evidence>
<evidence type="ECO:0000256" key="1">
    <source>
        <dbReference type="ARBA" id="ARBA00004370"/>
    </source>
</evidence>
<feature type="domain" description="POTRA" evidence="10">
    <location>
        <begin position="60"/>
        <end position="133"/>
    </location>
</feature>
<dbReference type="KEGG" id="sxi:SXIM_10230"/>
<evidence type="ECO:0000256" key="7">
    <source>
        <dbReference type="ARBA" id="ARBA00023306"/>
    </source>
</evidence>
<comment type="subcellular location">
    <subcellularLocation>
        <location evidence="1">Membrane</location>
    </subcellularLocation>
</comment>
<organism evidence="11 12">
    <name type="scientific">Streptomyces xiamenensis</name>
    <dbReference type="NCBI Taxonomy" id="408015"/>
    <lineage>
        <taxon>Bacteria</taxon>
        <taxon>Bacillati</taxon>
        <taxon>Actinomycetota</taxon>
        <taxon>Actinomycetes</taxon>
        <taxon>Kitasatosporales</taxon>
        <taxon>Streptomycetaceae</taxon>
        <taxon>Streptomyces</taxon>
    </lineage>
</organism>
<dbReference type="PANTHER" id="PTHR37820:SF1">
    <property type="entry name" value="CELL DIVISION PROTEIN FTSQ"/>
    <property type="match status" value="1"/>
</dbReference>
<reference evidence="11" key="1">
    <citation type="submission" date="2019-08" db="EMBL/GenBank/DDBJ databases">
        <title>Complete genome sequence of a mangrove-derived Streptomyces xiamenensis.</title>
        <authorList>
            <person name="Xu J."/>
        </authorList>
    </citation>
    <scope>NUCLEOTIDE SEQUENCE</scope>
    <source>
        <strain evidence="11">318</strain>
    </source>
</reference>
<dbReference type="PANTHER" id="PTHR37820">
    <property type="entry name" value="CELL DIVISION PROTEIN DIVIB"/>
    <property type="match status" value="1"/>
</dbReference>
<dbReference type="PATRIC" id="fig|408015.6.peg.1054"/>
<protein>
    <submittedName>
        <fullName evidence="11">Cell division protein FtsQ</fullName>
    </submittedName>
</protein>
<gene>
    <name evidence="11" type="ORF">SXIM_10230</name>
</gene>
<sequence>MAGAGSVAQRRQVKAPPGGGQRPPGRRLLPRSRILPALLLVAAVGLAGFGAWALYGSQWLRIEKVSVSWEPESRRELTGDQVLSVAAVPLGAPMASLDKEAIEARLLAELPRLKSVRVVRAWPHGVGLKLTEREPQAQLPAPGGYAEVDDEGVRFAEIAEPLPSVPLLELDMEDSPSARRFGEERTLRDAVAVASALPGPLAGETSVIRIVSYDAITLELSDDRTVRWGSPEDSPAKAEALTILMKAAPDARHFDVSVPSAPAASGG</sequence>
<keyword evidence="4 9" id="KW-0812">Transmembrane</keyword>
<evidence type="ECO:0000256" key="8">
    <source>
        <dbReference type="SAM" id="MobiDB-lite"/>
    </source>
</evidence>
<feature type="transmembrane region" description="Helical" evidence="9">
    <location>
        <begin position="34"/>
        <end position="55"/>
    </location>
</feature>
<evidence type="ECO:0000313" key="12">
    <source>
        <dbReference type="Proteomes" id="UP000034034"/>
    </source>
</evidence>
<dbReference type="InterPro" id="IPR005548">
    <property type="entry name" value="Cell_div_FtsQ/DivIB_C"/>
</dbReference>
<keyword evidence="5 9" id="KW-1133">Transmembrane helix</keyword>
<dbReference type="InterPro" id="IPR050487">
    <property type="entry name" value="FtsQ_DivIB"/>
</dbReference>
<evidence type="ECO:0000256" key="3">
    <source>
        <dbReference type="ARBA" id="ARBA00022618"/>
    </source>
</evidence>
<name>A0A0F7FS79_9ACTN</name>
<evidence type="ECO:0000256" key="4">
    <source>
        <dbReference type="ARBA" id="ARBA00022692"/>
    </source>
</evidence>
<evidence type="ECO:0000256" key="9">
    <source>
        <dbReference type="SAM" id="Phobius"/>
    </source>
</evidence>
<dbReference type="GO" id="GO:0051301">
    <property type="term" value="P:cell division"/>
    <property type="evidence" value="ECO:0007669"/>
    <property type="project" value="UniProtKB-KW"/>
</dbReference>
<keyword evidence="12" id="KW-1185">Reference proteome</keyword>
<dbReference type="AlphaFoldDB" id="A0A0F7FS79"/>
<keyword evidence="6 9" id="KW-0472">Membrane</keyword>
<evidence type="ECO:0000256" key="6">
    <source>
        <dbReference type="ARBA" id="ARBA00023136"/>
    </source>
</evidence>
<dbReference type="EMBL" id="CP009922">
    <property type="protein sequence ID" value="AKG42407.1"/>
    <property type="molecule type" value="Genomic_DNA"/>
</dbReference>